<feature type="compositionally biased region" description="Basic and acidic residues" evidence="1">
    <location>
        <begin position="31"/>
        <end position="45"/>
    </location>
</feature>
<dbReference type="AlphaFoldDB" id="A0A174H983"/>
<feature type="chain" id="PRO_5042332909" evidence="2">
    <location>
        <begin position="21"/>
        <end position="455"/>
    </location>
</feature>
<dbReference type="Proteomes" id="UP000261257">
    <property type="component" value="Unassembled WGS sequence"/>
</dbReference>
<dbReference type="PROSITE" id="PS51257">
    <property type="entry name" value="PROKAR_LIPOPROTEIN"/>
    <property type="match status" value="1"/>
</dbReference>
<dbReference type="Gene3D" id="3.40.190.10">
    <property type="entry name" value="Periplasmic binding protein-like II"/>
    <property type="match status" value="1"/>
</dbReference>
<protein>
    <submittedName>
        <fullName evidence="3">Extracellular solute-binding protein</fullName>
    </submittedName>
</protein>
<dbReference type="InterPro" id="IPR006059">
    <property type="entry name" value="SBP"/>
</dbReference>
<evidence type="ECO:0000256" key="2">
    <source>
        <dbReference type="SAM" id="SignalP"/>
    </source>
</evidence>
<accession>A0A174H983</accession>
<reference evidence="3 5" key="1">
    <citation type="submission" date="2015-09" db="EMBL/GenBank/DDBJ databases">
        <authorList>
            <consortium name="Pathogen Informatics"/>
        </authorList>
    </citation>
    <scope>NUCLEOTIDE SEQUENCE [LARGE SCALE GENOMIC DNA]</scope>
    <source>
        <strain evidence="3 5">2789STDY5608850</strain>
    </source>
</reference>
<sequence length="455" mass="49489">MKKKTLALVMTAAMAFSALTGCGSTGSAPATKEETTTAAEKKETEAVTEAASESEKPAERPEVRVLIKWSESQISNWPVLVDEYNADDSNPVKINLEFYGSEGYDDKVKAELMGDNPPEIVQLMKTTFNEYSANGQLMELTGFLGKEGWNYNKGALAWAGPLNNPENGVYGIPDFANTSCIFYNTKLFAELGIEEPANLEELTNAAKTLNDNGYKAIVTGGGNWCAPDLLAKVQAQLVGTDLLIKAYNNEAKYNDPSMVEAMTIVDEMVKSGVIDKSSADYISDDDAIAEFVMGKAGMYTAHTGMASAIDSSKEDDFEYNIIEKMDFVENPKTSVSVTWGSMWCIPANVKNQEAAEDALAFLFGEKVQKSDVTELGKIVNVDEWNAGLTHPALLTAAEQLKGAGTADSFYLLDMVSSKVLDNMIKGIQEMIQGNQTPAGVLDHVQKIWEEEQAQK</sequence>
<dbReference type="PANTHER" id="PTHR43649">
    <property type="entry name" value="ARABINOSE-BINDING PROTEIN-RELATED"/>
    <property type="match status" value="1"/>
</dbReference>
<dbReference type="PANTHER" id="PTHR43649:SF12">
    <property type="entry name" value="DIACETYLCHITOBIOSE BINDING PROTEIN DASA"/>
    <property type="match status" value="1"/>
</dbReference>
<dbReference type="Pfam" id="PF01547">
    <property type="entry name" value="SBP_bac_1"/>
    <property type="match status" value="1"/>
</dbReference>
<organism evidence="3 5">
    <name type="scientific">Hungatella hathewayi</name>
    <dbReference type="NCBI Taxonomy" id="154046"/>
    <lineage>
        <taxon>Bacteria</taxon>
        <taxon>Bacillati</taxon>
        <taxon>Bacillota</taxon>
        <taxon>Clostridia</taxon>
        <taxon>Lachnospirales</taxon>
        <taxon>Lachnospiraceae</taxon>
        <taxon>Hungatella</taxon>
    </lineage>
</organism>
<feature type="signal peptide" evidence="2">
    <location>
        <begin position="1"/>
        <end position="20"/>
    </location>
</feature>
<dbReference type="SUPFAM" id="SSF53850">
    <property type="entry name" value="Periplasmic binding protein-like II"/>
    <property type="match status" value="1"/>
</dbReference>
<reference evidence="4 6" key="2">
    <citation type="submission" date="2018-08" db="EMBL/GenBank/DDBJ databases">
        <title>A genome reference for cultivated species of the human gut microbiota.</title>
        <authorList>
            <person name="Zou Y."/>
            <person name="Xue W."/>
            <person name="Luo G."/>
        </authorList>
    </citation>
    <scope>NUCLEOTIDE SEQUENCE [LARGE SCALE GENOMIC DNA]</scope>
    <source>
        <strain evidence="4 6">TF05-11AC</strain>
    </source>
</reference>
<dbReference type="InterPro" id="IPR050490">
    <property type="entry name" value="Bact_solute-bd_prot1"/>
</dbReference>
<dbReference type="Proteomes" id="UP000095651">
    <property type="component" value="Unassembled WGS sequence"/>
</dbReference>
<evidence type="ECO:0000313" key="5">
    <source>
        <dbReference type="Proteomes" id="UP000095651"/>
    </source>
</evidence>
<dbReference type="EMBL" id="QSSQ01000006">
    <property type="protein sequence ID" value="RGM05760.1"/>
    <property type="molecule type" value="Genomic_DNA"/>
</dbReference>
<feature type="region of interest" description="Disordered" evidence="1">
    <location>
        <begin position="23"/>
        <end position="59"/>
    </location>
</feature>
<proteinExistence type="predicted"/>
<dbReference type="EMBL" id="CYZE01000010">
    <property type="protein sequence ID" value="CUO69385.1"/>
    <property type="molecule type" value="Genomic_DNA"/>
</dbReference>
<gene>
    <name evidence="4" type="ORF">DXC39_10125</name>
    <name evidence="3" type="ORF">ERS852407_03622</name>
</gene>
<keyword evidence="2" id="KW-0732">Signal</keyword>
<evidence type="ECO:0000313" key="6">
    <source>
        <dbReference type="Proteomes" id="UP000261257"/>
    </source>
</evidence>
<evidence type="ECO:0000313" key="3">
    <source>
        <dbReference type="EMBL" id="CUO69385.1"/>
    </source>
</evidence>
<evidence type="ECO:0000313" key="4">
    <source>
        <dbReference type="EMBL" id="RGM05760.1"/>
    </source>
</evidence>
<name>A0A174H983_9FIRM</name>
<evidence type="ECO:0000256" key="1">
    <source>
        <dbReference type="SAM" id="MobiDB-lite"/>
    </source>
</evidence>
<dbReference type="RefSeq" id="WP_055657283.1">
    <property type="nucleotide sequence ID" value="NZ_CABIXC010000010.1"/>
</dbReference>